<accession>A0A2H1W878</accession>
<organism evidence="1">
    <name type="scientific">Spodoptera frugiperda</name>
    <name type="common">Fall armyworm</name>
    <dbReference type="NCBI Taxonomy" id="7108"/>
    <lineage>
        <taxon>Eukaryota</taxon>
        <taxon>Metazoa</taxon>
        <taxon>Ecdysozoa</taxon>
        <taxon>Arthropoda</taxon>
        <taxon>Hexapoda</taxon>
        <taxon>Insecta</taxon>
        <taxon>Pterygota</taxon>
        <taxon>Neoptera</taxon>
        <taxon>Endopterygota</taxon>
        <taxon>Lepidoptera</taxon>
        <taxon>Glossata</taxon>
        <taxon>Ditrysia</taxon>
        <taxon>Noctuoidea</taxon>
        <taxon>Noctuidae</taxon>
        <taxon>Amphipyrinae</taxon>
        <taxon>Spodoptera</taxon>
    </lineage>
</organism>
<gene>
    <name evidence="1" type="ORF">SFRICE_031654</name>
</gene>
<reference evidence="1" key="1">
    <citation type="submission" date="2016-07" db="EMBL/GenBank/DDBJ databases">
        <authorList>
            <person name="Bretaudeau A."/>
        </authorList>
    </citation>
    <scope>NUCLEOTIDE SEQUENCE</scope>
    <source>
        <strain evidence="1">Rice</strain>
        <tissue evidence="1">Whole body</tissue>
    </source>
</reference>
<name>A0A2H1W878_SPOFR</name>
<sequence length="74" mass="8031">MISRKTGRSGRVPLCTAQNIIYPVPNFILVPSADHDDDMIPPDKMIPYCAIIDKGPHTLLIVDKVNASSTAVAQ</sequence>
<dbReference type="AlphaFoldDB" id="A0A2H1W878"/>
<evidence type="ECO:0000313" key="1">
    <source>
        <dbReference type="EMBL" id="SOQ48694.1"/>
    </source>
</evidence>
<protein>
    <submittedName>
        <fullName evidence="1">SFRICE_031654</fullName>
    </submittedName>
</protein>
<dbReference type="EMBL" id="ODYU01006655">
    <property type="protein sequence ID" value="SOQ48694.1"/>
    <property type="molecule type" value="Genomic_DNA"/>
</dbReference>
<proteinExistence type="predicted"/>